<proteinExistence type="inferred from homology"/>
<dbReference type="SMART" id="SM00490">
    <property type="entry name" value="HELICc"/>
    <property type="match status" value="1"/>
</dbReference>
<evidence type="ECO:0000256" key="3">
    <source>
        <dbReference type="ARBA" id="ARBA00022801"/>
    </source>
</evidence>
<dbReference type="Gene3D" id="3.40.50.300">
    <property type="entry name" value="P-loop containing nucleotide triphosphate hydrolases"/>
    <property type="match status" value="2"/>
</dbReference>
<comment type="similarity">
    <text evidence="1 10">Belongs to the helicase family. RecQ subfamily.</text>
</comment>
<dbReference type="InterPro" id="IPR014001">
    <property type="entry name" value="Helicase_ATP-bd"/>
</dbReference>
<evidence type="ECO:0000259" key="13">
    <source>
        <dbReference type="PROSITE" id="PS51194"/>
    </source>
</evidence>
<dbReference type="InterPro" id="IPR004589">
    <property type="entry name" value="DNA_helicase_ATP-dep_RecQ"/>
</dbReference>
<dbReference type="GO" id="GO:0009378">
    <property type="term" value="F:four-way junction helicase activity"/>
    <property type="evidence" value="ECO:0007669"/>
    <property type="project" value="TreeGrafter"/>
</dbReference>
<dbReference type="InterPro" id="IPR032284">
    <property type="entry name" value="RecQ_Zn-bd"/>
</dbReference>
<accession>A0AAD7ZFF0</accession>
<dbReference type="PANTHER" id="PTHR13710:SF152">
    <property type="entry name" value="ATP-DEPENDENT DNA HELICASE Q5"/>
    <property type="match status" value="1"/>
</dbReference>
<keyword evidence="2 10" id="KW-0547">Nucleotide-binding</keyword>
<dbReference type="PROSITE" id="PS00690">
    <property type="entry name" value="DEAH_ATP_HELICASE"/>
    <property type="match status" value="1"/>
</dbReference>
<comment type="subcellular location">
    <subcellularLocation>
        <location evidence="10">Nucleus</location>
    </subcellularLocation>
</comment>
<evidence type="ECO:0000313" key="14">
    <source>
        <dbReference type="EMBL" id="KAJ9579345.1"/>
    </source>
</evidence>
<dbReference type="GO" id="GO:0005694">
    <property type="term" value="C:chromosome"/>
    <property type="evidence" value="ECO:0007669"/>
    <property type="project" value="TreeGrafter"/>
</dbReference>
<dbReference type="PANTHER" id="PTHR13710">
    <property type="entry name" value="DNA HELICASE RECQ FAMILY MEMBER"/>
    <property type="match status" value="1"/>
</dbReference>
<gene>
    <name evidence="14" type="ORF">L9F63_024548</name>
</gene>
<feature type="non-terminal residue" evidence="14">
    <location>
        <position position="1"/>
    </location>
</feature>
<protein>
    <recommendedName>
        <fullName evidence="10">ATP-dependent DNA helicase</fullName>
        <ecNumber evidence="10">5.6.2.4</ecNumber>
    </recommendedName>
</protein>
<evidence type="ECO:0000256" key="2">
    <source>
        <dbReference type="ARBA" id="ARBA00022741"/>
    </source>
</evidence>
<dbReference type="GO" id="GO:0043138">
    <property type="term" value="F:3'-5' DNA helicase activity"/>
    <property type="evidence" value="ECO:0007669"/>
    <property type="project" value="UniProtKB-EC"/>
</dbReference>
<dbReference type="InterPro" id="IPR001650">
    <property type="entry name" value="Helicase_C-like"/>
</dbReference>
<dbReference type="EC" id="5.6.2.4" evidence="10"/>
<keyword evidence="3 10" id="KW-0378">Hydrolase</keyword>
<evidence type="ECO:0000256" key="11">
    <source>
        <dbReference type="SAM" id="MobiDB-lite"/>
    </source>
</evidence>
<evidence type="ECO:0000256" key="10">
    <source>
        <dbReference type="RuleBase" id="RU364117"/>
    </source>
</evidence>
<evidence type="ECO:0000256" key="1">
    <source>
        <dbReference type="ARBA" id="ARBA00005446"/>
    </source>
</evidence>
<dbReference type="AlphaFoldDB" id="A0AAD7ZFF0"/>
<dbReference type="InterPro" id="IPR027417">
    <property type="entry name" value="P-loop_NTPase"/>
</dbReference>
<sequence length="408" mass="47203">LFKLVSLPIYDLISKKVSDRTTVKNKNRVINFDIPMEHDLVWRFFGQPQDGADIDIQKLFEEMNKFKKVSYFVVDEAHCVSQWGHDFRPDYLKIGHFRTKYKNIPWVVLTATASAKFGGEVVRHERARGTHKAPCAVSNLFYFLFFQNTLDHPEEHLKDFISDLLESGMREEKPINRNCGIVYCRTRESTEAVASILTSKGIRTTAYHAGLGPKDRIRVQEDWMEGKYPVICATISFGMGVDKGSVRFVVHWGVPQNVAAYYQESGRAGRDGKPSFCRIYYSKKDRDAINYLLMKDISKASTTFKKDVATACYKSFERMVEYCELAKCRHGVFARFFGDKSPPCKEDKNCDVCVNVRGVQKSIEEFHRRTDRRCTFTLTDNDTSDLYAGGRRQQKKKHENHQRNKQEK</sequence>
<reference evidence="14" key="2">
    <citation type="submission" date="2023-05" db="EMBL/GenBank/DDBJ databases">
        <authorList>
            <person name="Fouks B."/>
        </authorList>
    </citation>
    <scope>NUCLEOTIDE SEQUENCE</scope>
    <source>
        <strain evidence="14">Stay&amp;Tobe</strain>
        <tissue evidence="14">Testes</tissue>
    </source>
</reference>
<dbReference type="SUPFAM" id="SSF52540">
    <property type="entry name" value="P-loop containing nucleoside triphosphate hydrolases"/>
    <property type="match status" value="2"/>
</dbReference>
<evidence type="ECO:0000256" key="7">
    <source>
        <dbReference type="ARBA" id="ARBA00023242"/>
    </source>
</evidence>
<name>A0AAD7ZFF0_DIPPU</name>
<evidence type="ECO:0000256" key="9">
    <source>
        <dbReference type="ARBA" id="ARBA00049360"/>
    </source>
</evidence>
<feature type="domain" description="Helicase C-terminal" evidence="13">
    <location>
        <begin position="156"/>
        <end position="320"/>
    </location>
</feature>
<dbReference type="GO" id="GO:0000724">
    <property type="term" value="P:double-strand break repair via homologous recombination"/>
    <property type="evidence" value="ECO:0007669"/>
    <property type="project" value="TreeGrafter"/>
</dbReference>
<dbReference type="PROSITE" id="PS51192">
    <property type="entry name" value="HELICASE_ATP_BIND_1"/>
    <property type="match status" value="1"/>
</dbReference>
<dbReference type="GO" id="GO:0005634">
    <property type="term" value="C:nucleus"/>
    <property type="evidence" value="ECO:0007669"/>
    <property type="project" value="UniProtKB-SubCell"/>
</dbReference>
<dbReference type="Proteomes" id="UP001233999">
    <property type="component" value="Unassembled WGS sequence"/>
</dbReference>
<evidence type="ECO:0000256" key="8">
    <source>
        <dbReference type="ARBA" id="ARBA00034617"/>
    </source>
</evidence>
<comment type="catalytic activity">
    <reaction evidence="9 10">
        <text>ATP + H2O = ADP + phosphate + H(+)</text>
        <dbReference type="Rhea" id="RHEA:13065"/>
        <dbReference type="ChEBI" id="CHEBI:15377"/>
        <dbReference type="ChEBI" id="CHEBI:15378"/>
        <dbReference type="ChEBI" id="CHEBI:30616"/>
        <dbReference type="ChEBI" id="CHEBI:43474"/>
        <dbReference type="ChEBI" id="CHEBI:456216"/>
    </reaction>
</comment>
<comment type="caution">
    <text evidence="14">The sequence shown here is derived from an EMBL/GenBank/DDBJ whole genome shotgun (WGS) entry which is preliminary data.</text>
</comment>
<evidence type="ECO:0000256" key="6">
    <source>
        <dbReference type="ARBA" id="ARBA00023125"/>
    </source>
</evidence>
<keyword evidence="4 10" id="KW-0347">Helicase</keyword>
<dbReference type="GO" id="GO:0005737">
    <property type="term" value="C:cytoplasm"/>
    <property type="evidence" value="ECO:0007669"/>
    <property type="project" value="TreeGrafter"/>
</dbReference>
<evidence type="ECO:0000256" key="5">
    <source>
        <dbReference type="ARBA" id="ARBA00022840"/>
    </source>
</evidence>
<dbReference type="InterPro" id="IPR002464">
    <property type="entry name" value="DNA/RNA_helicase_DEAH_CS"/>
</dbReference>
<feature type="non-terminal residue" evidence="14">
    <location>
        <position position="408"/>
    </location>
</feature>
<reference evidence="14" key="1">
    <citation type="journal article" date="2023" name="IScience">
        <title>Live-bearing cockroach genome reveals convergent evolutionary mechanisms linked to viviparity in insects and beyond.</title>
        <authorList>
            <person name="Fouks B."/>
            <person name="Harrison M.C."/>
            <person name="Mikhailova A.A."/>
            <person name="Marchal E."/>
            <person name="English S."/>
            <person name="Carruthers M."/>
            <person name="Jennings E.C."/>
            <person name="Chiamaka E.L."/>
            <person name="Frigard R.A."/>
            <person name="Pippel M."/>
            <person name="Attardo G.M."/>
            <person name="Benoit J.B."/>
            <person name="Bornberg-Bauer E."/>
            <person name="Tobe S.S."/>
        </authorList>
    </citation>
    <scope>NUCLEOTIDE SEQUENCE</scope>
    <source>
        <strain evidence="14">Stay&amp;Tobe</strain>
    </source>
</reference>
<dbReference type="Pfam" id="PF00270">
    <property type="entry name" value="DEAD"/>
    <property type="match status" value="1"/>
</dbReference>
<evidence type="ECO:0000313" key="15">
    <source>
        <dbReference type="Proteomes" id="UP001233999"/>
    </source>
</evidence>
<dbReference type="GO" id="GO:0005524">
    <property type="term" value="F:ATP binding"/>
    <property type="evidence" value="ECO:0007669"/>
    <property type="project" value="UniProtKB-KW"/>
</dbReference>
<dbReference type="NCBIfam" id="TIGR00614">
    <property type="entry name" value="recQ_fam"/>
    <property type="match status" value="1"/>
</dbReference>
<dbReference type="EMBL" id="JASPKZ010008487">
    <property type="protein sequence ID" value="KAJ9579345.1"/>
    <property type="molecule type" value="Genomic_DNA"/>
</dbReference>
<keyword evidence="7 10" id="KW-0539">Nucleus</keyword>
<keyword evidence="15" id="KW-1185">Reference proteome</keyword>
<organism evidence="14 15">
    <name type="scientific">Diploptera punctata</name>
    <name type="common">Pacific beetle cockroach</name>
    <dbReference type="NCBI Taxonomy" id="6984"/>
    <lineage>
        <taxon>Eukaryota</taxon>
        <taxon>Metazoa</taxon>
        <taxon>Ecdysozoa</taxon>
        <taxon>Arthropoda</taxon>
        <taxon>Hexapoda</taxon>
        <taxon>Insecta</taxon>
        <taxon>Pterygota</taxon>
        <taxon>Neoptera</taxon>
        <taxon>Polyneoptera</taxon>
        <taxon>Dictyoptera</taxon>
        <taxon>Blattodea</taxon>
        <taxon>Blaberoidea</taxon>
        <taxon>Blaberidae</taxon>
        <taxon>Diplopterinae</taxon>
        <taxon>Diploptera</taxon>
    </lineage>
</organism>
<dbReference type="GO" id="GO:0003677">
    <property type="term" value="F:DNA binding"/>
    <property type="evidence" value="ECO:0007669"/>
    <property type="project" value="UniProtKB-KW"/>
</dbReference>
<feature type="domain" description="Helicase ATP-binding" evidence="12">
    <location>
        <begin position="57"/>
        <end position="131"/>
    </location>
</feature>
<dbReference type="Pfam" id="PF00271">
    <property type="entry name" value="Helicase_C"/>
    <property type="match status" value="1"/>
</dbReference>
<dbReference type="GO" id="GO:0016787">
    <property type="term" value="F:hydrolase activity"/>
    <property type="evidence" value="ECO:0007669"/>
    <property type="project" value="UniProtKB-KW"/>
</dbReference>
<keyword evidence="6" id="KW-0238">DNA-binding</keyword>
<evidence type="ECO:0000259" key="12">
    <source>
        <dbReference type="PROSITE" id="PS51192"/>
    </source>
</evidence>
<dbReference type="InterPro" id="IPR011545">
    <property type="entry name" value="DEAD/DEAH_box_helicase_dom"/>
</dbReference>
<dbReference type="Pfam" id="PF16124">
    <property type="entry name" value="RecQ_Zn_bind"/>
    <property type="match status" value="1"/>
</dbReference>
<feature type="region of interest" description="Disordered" evidence="11">
    <location>
        <begin position="385"/>
        <end position="408"/>
    </location>
</feature>
<comment type="catalytic activity">
    <reaction evidence="8 10">
        <text>Couples ATP hydrolysis with the unwinding of duplex DNA by translocating in the 3'-5' direction.</text>
        <dbReference type="EC" id="5.6.2.4"/>
    </reaction>
</comment>
<evidence type="ECO:0000256" key="4">
    <source>
        <dbReference type="ARBA" id="ARBA00022806"/>
    </source>
</evidence>
<dbReference type="PROSITE" id="PS51194">
    <property type="entry name" value="HELICASE_CTER"/>
    <property type="match status" value="1"/>
</dbReference>
<keyword evidence="5 10" id="KW-0067">ATP-binding</keyword>